<dbReference type="InterPro" id="IPR001789">
    <property type="entry name" value="Sig_transdc_resp-reg_receiver"/>
</dbReference>
<evidence type="ECO:0000256" key="6">
    <source>
        <dbReference type="ARBA" id="ARBA00022777"/>
    </source>
</evidence>
<dbReference type="Gene3D" id="1.10.287.130">
    <property type="match status" value="1"/>
</dbReference>
<dbReference type="Gene3D" id="1.10.10.60">
    <property type="entry name" value="Homeodomain-like"/>
    <property type="match status" value="2"/>
</dbReference>
<evidence type="ECO:0000256" key="8">
    <source>
        <dbReference type="ARBA" id="ARBA00023012"/>
    </source>
</evidence>
<dbReference type="InterPro" id="IPR036890">
    <property type="entry name" value="HATPase_C_sf"/>
</dbReference>
<keyword evidence="6 17" id="KW-0418">Kinase</keyword>
<dbReference type="PROSITE" id="PS50110">
    <property type="entry name" value="RESPONSE_REGULATORY"/>
    <property type="match status" value="1"/>
</dbReference>
<dbReference type="Pfam" id="PF02518">
    <property type="entry name" value="HATPase_c"/>
    <property type="match status" value="1"/>
</dbReference>
<evidence type="ECO:0000259" key="15">
    <source>
        <dbReference type="PROSITE" id="PS50109"/>
    </source>
</evidence>
<dbReference type="Gene3D" id="3.40.50.2300">
    <property type="match status" value="1"/>
</dbReference>
<dbReference type="Pfam" id="PF07494">
    <property type="entry name" value="Reg_prop"/>
    <property type="match status" value="3"/>
</dbReference>
<keyword evidence="10" id="KW-0238">DNA-binding</keyword>
<feature type="domain" description="HTH araC/xylS-type" evidence="14">
    <location>
        <begin position="1322"/>
        <end position="1421"/>
    </location>
</feature>
<dbReference type="SUPFAM" id="SSF50998">
    <property type="entry name" value="Quinoprotein alcohol dehydrogenase-like"/>
    <property type="match status" value="1"/>
</dbReference>
<evidence type="ECO:0000256" key="9">
    <source>
        <dbReference type="ARBA" id="ARBA00023015"/>
    </source>
</evidence>
<accession>A0A412GTD6</accession>
<evidence type="ECO:0000256" key="11">
    <source>
        <dbReference type="ARBA" id="ARBA00023163"/>
    </source>
</evidence>
<dbReference type="InterPro" id="IPR036097">
    <property type="entry name" value="HisK_dim/P_sf"/>
</dbReference>
<dbReference type="InterPro" id="IPR003661">
    <property type="entry name" value="HisK_dim/P_dom"/>
</dbReference>
<dbReference type="Gene3D" id="3.30.565.10">
    <property type="entry name" value="Histidine kinase-like ATPase, C-terminal domain"/>
    <property type="match status" value="1"/>
</dbReference>
<dbReference type="PRINTS" id="PR00344">
    <property type="entry name" value="BCTRLSENSOR"/>
</dbReference>
<comment type="caution">
    <text evidence="17">The sequence shown here is derived from an EMBL/GenBank/DDBJ whole genome shotgun (WGS) entry which is preliminary data.</text>
</comment>
<dbReference type="Pfam" id="PF07495">
    <property type="entry name" value="Y_Y_Y"/>
    <property type="match status" value="1"/>
</dbReference>
<keyword evidence="18" id="KW-1185">Reference proteome</keyword>
<proteinExistence type="predicted"/>
<dbReference type="InterPro" id="IPR009057">
    <property type="entry name" value="Homeodomain-like_sf"/>
</dbReference>
<evidence type="ECO:0000256" key="10">
    <source>
        <dbReference type="ARBA" id="ARBA00023125"/>
    </source>
</evidence>
<dbReference type="SUPFAM" id="SSF55874">
    <property type="entry name" value="ATPase domain of HSP90 chaperone/DNA topoisomerase II/histidine kinase"/>
    <property type="match status" value="1"/>
</dbReference>
<keyword evidence="4" id="KW-0808">Transferase</keyword>
<evidence type="ECO:0000256" key="4">
    <source>
        <dbReference type="ARBA" id="ARBA00022679"/>
    </source>
</evidence>
<keyword evidence="13" id="KW-0812">Transmembrane</keyword>
<dbReference type="EC" id="2.7.13.3" evidence="2"/>
<dbReference type="Pfam" id="PF00072">
    <property type="entry name" value="Response_reg"/>
    <property type="match status" value="1"/>
</dbReference>
<feature type="transmembrane region" description="Helical" evidence="13">
    <location>
        <begin position="858"/>
        <end position="882"/>
    </location>
</feature>
<dbReference type="SMART" id="SM00388">
    <property type="entry name" value="HisKA"/>
    <property type="match status" value="1"/>
</dbReference>
<evidence type="ECO:0000256" key="7">
    <source>
        <dbReference type="ARBA" id="ARBA00022840"/>
    </source>
</evidence>
<dbReference type="FunFam" id="1.10.287.130:FF:000045">
    <property type="entry name" value="Two-component system sensor histidine kinase/response regulator"/>
    <property type="match status" value="1"/>
</dbReference>
<evidence type="ECO:0000259" key="16">
    <source>
        <dbReference type="PROSITE" id="PS50110"/>
    </source>
</evidence>
<sequence length="1425" mass="162730">MAAQGLVNVKHYSVKDGMSQNTVQGVLQDNEGYIWMATWNGLEKFDGYSFKNYKTYPTDKVKLQYNRLVNLQLGGNQMLVCQSYDRRVYLFDIRRECFEDVFVYHPEVKLCTAASKIITLPNGMVWIVGTNGDLWRIDCFRYKDKGGLVYLPAHSDAERKRYVFTVSLDMQGNEWVLTDKGYFVYGNNALKGNDAYRYTASVGKRFFVADSRNKLMEYLPEKGLSDVRLSRPAENIRQIFPLSDGLLGILMKRSFAVYNPADGKSVSLLLDETQEDFQPVYIFQDSKKNIWVQNKFKHIVRLDPKCRQAEFLDYPRRQASEDEACFIHEDEYGHIWAYSNNGFFSYYNPKKHVFQQSYMLNDATKTMYEGINRVYYIDNHKNVWMAQEGGIDRIAFLNTNFEYLNTSSALVRGLYIDSRGRIWVASKDGMVKVYDKDFGYCGNLSPDGRIVKDGSVVFGANIYSFFEDSRGNFWIGSRGNGLFVGKPRGEGYVFKHYQIEENNPDGINCNSVYSIAQDRFGHIWVGTYEGGLNLAVGEPENLHFINVTNKLKKNYPSGKCMRVRSVCPLSNDVILVGTTDGLISFSSQFDNPEDIHFYLNYCEPNRENSLSDNDVMHILETSDGEVYITTFCGGISQVELGGLLSDKIDFFHYNKKNGLPSDIAFAMVEDNKRRLWIMFENIICKFSPEKPDFEVYDHFNVNSNLILSEVPPVVDRSGNMYVGCNEGALRIDLEQLKKTAYAPNIAFTSFNIQKRGGISVRNSLVNDTLTLEPDERNITVSFAALDFTKPAYLEYAYRIKNLSDEWTYIGKNRSVSLVNLSAGDFDLEVKSNNSDGVWSDNIKVLHIHVKPTFWETGWAWVLYVILFLLALALVSGIVVYIWGLRKKIGFEKQLTNMKLRFFTDISHELRTPLTLIEGPIEEVLEQEKLSPEGLENMQVAKRNTERMLQLINQLLDFRKIQNNKMKLYIEQVDIVSLAHKAYSDFVGMAHQSEIDFRFVAPQEEIKIYTDVDKVEKVVFNLLSNAFKYTPKGKSISLIVEMQADNVLIRVKDEGKGIDIGKLSKLFDRFETFGSERSAVSTGIGLSLVHNLVEMMHGKIEVDTALGQGSTFTVSLPLRAEAYRNDQNVEFILDDGSRDVSSEVQMPEELEDQKDITILVVEDNDELRHFIVHILQKEYRVLEAPNGRIGLEKVLAEMPDVVVSDVMMPEMDGIELLNAVKTNHNVCHIPVIILSAKASLDDRIKGLEYGADGYITKPFSSAYLRARLKSVLLQRTHLKDFLLAGRSLDEVTVTATEEKQEHRLEDLSPSLPQITHFDEEFIKNIIQSVEDNLNNPDFKIEDLADSMGMGRSMFYRKIKSILSVSPIDFVKDMRVKRSVQLLESGEYTVSEVAYMCGFSSPQYFSRVFKAAMGCTPTEYKENHSTK</sequence>
<reference evidence="17 18" key="1">
    <citation type="submission" date="2018-08" db="EMBL/GenBank/DDBJ databases">
        <title>A genome reference for cultivated species of the human gut microbiota.</title>
        <authorList>
            <person name="Zou Y."/>
            <person name="Xue W."/>
            <person name="Luo G."/>
        </authorList>
    </citation>
    <scope>NUCLEOTIDE SEQUENCE [LARGE SCALE GENOMIC DNA]</scope>
    <source>
        <strain evidence="17 18">AF24-2</strain>
    </source>
</reference>
<evidence type="ECO:0000256" key="13">
    <source>
        <dbReference type="SAM" id="Phobius"/>
    </source>
</evidence>
<keyword evidence="5" id="KW-0547">Nucleotide-binding</keyword>
<dbReference type="FunFam" id="3.30.565.10:FF:000037">
    <property type="entry name" value="Hybrid sensor histidine kinase/response regulator"/>
    <property type="match status" value="1"/>
</dbReference>
<dbReference type="PROSITE" id="PS50109">
    <property type="entry name" value="HIS_KIN"/>
    <property type="match status" value="1"/>
</dbReference>
<evidence type="ECO:0000256" key="12">
    <source>
        <dbReference type="PROSITE-ProRule" id="PRU00169"/>
    </source>
</evidence>
<keyword evidence="3 12" id="KW-0597">Phosphoprotein</keyword>
<dbReference type="Pfam" id="PF12833">
    <property type="entry name" value="HTH_18"/>
    <property type="match status" value="1"/>
</dbReference>
<dbReference type="GO" id="GO:0000155">
    <property type="term" value="F:phosphorelay sensor kinase activity"/>
    <property type="evidence" value="ECO:0007669"/>
    <property type="project" value="InterPro"/>
</dbReference>
<dbReference type="Pfam" id="PF00512">
    <property type="entry name" value="HisKA"/>
    <property type="match status" value="1"/>
</dbReference>
<dbReference type="InterPro" id="IPR015943">
    <property type="entry name" value="WD40/YVTN_repeat-like_dom_sf"/>
</dbReference>
<dbReference type="Proteomes" id="UP000285864">
    <property type="component" value="Unassembled WGS sequence"/>
</dbReference>
<dbReference type="InterPro" id="IPR011123">
    <property type="entry name" value="Y_Y_Y"/>
</dbReference>
<feature type="domain" description="Histidine kinase" evidence="15">
    <location>
        <begin position="904"/>
        <end position="1119"/>
    </location>
</feature>
<protein>
    <recommendedName>
        <fullName evidence="2">histidine kinase</fullName>
        <ecNumber evidence="2">2.7.13.3</ecNumber>
    </recommendedName>
</protein>
<evidence type="ECO:0000259" key="14">
    <source>
        <dbReference type="PROSITE" id="PS01124"/>
    </source>
</evidence>
<keyword evidence="8" id="KW-0902">Two-component regulatory system</keyword>
<dbReference type="SUPFAM" id="SSF69322">
    <property type="entry name" value="Tricorn protease domain 2"/>
    <property type="match status" value="1"/>
</dbReference>
<dbReference type="PANTHER" id="PTHR43547:SF2">
    <property type="entry name" value="HYBRID SIGNAL TRANSDUCTION HISTIDINE KINASE C"/>
    <property type="match status" value="1"/>
</dbReference>
<dbReference type="RefSeq" id="WP_118483676.1">
    <property type="nucleotide sequence ID" value="NZ_QRUU01000015.1"/>
</dbReference>
<dbReference type="PANTHER" id="PTHR43547">
    <property type="entry name" value="TWO-COMPONENT HISTIDINE KINASE"/>
    <property type="match status" value="1"/>
</dbReference>
<keyword evidence="13" id="KW-1133">Transmembrane helix</keyword>
<dbReference type="Gene3D" id="2.60.40.10">
    <property type="entry name" value="Immunoglobulins"/>
    <property type="match status" value="1"/>
</dbReference>
<dbReference type="InterPro" id="IPR011110">
    <property type="entry name" value="Reg_prop"/>
</dbReference>
<evidence type="ECO:0000313" key="17">
    <source>
        <dbReference type="EMBL" id="RGR98077.1"/>
    </source>
</evidence>
<evidence type="ECO:0000256" key="3">
    <source>
        <dbReference type="ARBA" id="ARBA00022553"/>
    </source>
</evidence>
<evidence type="ECO:0000313" key="18">
    <source>
        <dbReference type="Proteomes" id="UP000285864"/>
    </source>
</evidence>
<dbReference type="EMBL" id="QRUU01000015">
    <property type="protein sequence ID" value="RGR98077.1"/>
    <property type="molecule type" value="Genomic_DNA"/>
</dbReference>
<organism evidence="17 18">
    <name type="scientific">Phocaeicola coprocola</name>
    <dbReference type="NCBI Taxonomy" id="310298"/>
    <lineage>
        <taxon>Bacteria</taxon>
        <taxon>Pseudomonadati</taxon>
        <taxon>Bacteroidota</taxon>
        <taxon>Bacteroidia</taxon>
        <taxon>Bacteroidales</taxon>
        <taxon>Bacteroidaceae</taxon>
        <taxon>Phocaeicola</taxon>
    </lineage>
</organism>
<comment type="catalytic activity">
    <reaction evidence="1">
        <text>ATP + protein L-histidine = ADP + protein N-phospho-L-histidine.</text>
        <dbReference type="EC" id="2.7.13.3"/>
    </reaction>
</comment>
<dbReference type="SUPFAM" id="SSF47384">
    <property type="entry name" value="Homodimeric domain of signal transducing histidine kinase"/>
    <property type="match status" value="1"/>
</dbReference>
<evidence type="ECO:0000256" key="1">
    <source>
        <dbReference type="ARBA" id="ARBA00000085"/>
    </source>
</evidence>
<dbReference type="CDD" id="cd17574">
    <property type="entry name" value="REC_OmpR"/>
    <property type="match status" value="1"/>
</dbReference>
<dbReference type="SUPFAM" id="SSF63829">
    <property type="entry name" value="Calcium-dependent phosphotriesterase"/>
    <property type="match status" value="1"/>
</dbReference>
<dbReference type="SUPFAM" id="SSF52172">
    <property type="entry name" value="CheY-like"/>
    <property type="match status" value="1"/>
</dbReference>
<dbReference type="Gene3D" id="2.130.10.10">
    <property type="entry name" value="YVTN repeat-like/Quinoprotein amine dehydrogenase"/>
    <property type="match status" value="3"/>
</dbReference>
<feature type="modified residue" description="4-aspartylphosphate" evidence="12">
    <location>
        <position position="1204"/>
    </location>
</feature>
<dbReference type="InterPro" id="IPR011047">
    <property type="entry name" value="Quinoprotein_ADH-like_sf"/>
</dbReference>
<dbReference type="InterPro" id="IPR011006">
    <property type="entry name" value="CheY-like_superfamily"/>
</dbReference>
<keyword evidence="13" id="KW-0472">Membrane</keyword>
<dbReference type="CDD" id="cd00082">
    <property type="entry name" value="HisKA"/>
    <property type="match status" value="1"/>
</dbReference>
<dbReference type="SUPFAM" id="SSF46689">
    <property type="entry name" value="Homeodomain-like"/>
    <property type="match status" value="1"/>
</dbReference>
<dbReference type="SMART" id="SM00387">
    <property type="entry name" value="HATPase_c"/>
    <property type="match status" value="1"/>
</dbReference>
<dbReference type="InterPro" id="IPR003594">
    <property type="entry name" value="HATPase_dom"/>
</dbReference>
<dbReference type="SMART" id="SM00448">
    <property type="entry name" value="REC"/>
    <property type="match status" value="1"/>
</dbReference>
<dbReference type="InterPro" id="IPR018062">
    <property type="entry name" value="HTH_AraC-typ_CS"/>
</dbReference>
<keyword evidence="7" id="KW-0067">ATP-binding</keyword>
<dbReference type="InterPro" id="IPR013783">
    <property type="entry name" value="Ig-like_fold"/>
</dbReference>
<dbReference type="SMART" id="SM00342">
    <property type="entry name" value="HTH_ARAC"/>
    <property type="match status" value="1"/>
</dbReference>
<dbReference type="PROSITE" id="PS00041">
    <property type="entry name" value="HTH_ARAC_FAMILY_1"/>
    <property type="match status" value="1"/>
</dbReference>
<dbReference type="InterPro" id="IPR018060">
    <property type="entry name" value="HTH_AraC"/>
</dbReference>
<dbReference type="InterPro" id="IPR004358">
    <property type="entry name" value="Sig_transdc_His_kin-like_C"/>
</dbReference>
<evidence type="ECO:0000256" key="2">
    <source>
        <dbReference type="ARBA" id="ARBA00012438"/>
    </source>
</evidence>
<dbReference type="GO" id="GO:0003700">
    <property type="term" value="F:DNA-binding transcription factor activity"/>
    <property type="evidence" value="ECO:0007669"/>
    <property type="project" value="InterPro"/>
</dbReference>
<dbReference type="InterPro" id="IPR005467">
    <property type="entry name" value="His_kinase_dom"/>
</dbReference>
<evidence type="ECO:0000256" key="5">
    <source>
        <dbReference type="ARBA" id="ARBA00022741"/>
    </source>
</evidence>
<gene>
    <name evidence="17" type="ORF">DWY20_05210</name>
</gene>
<name>A0A412GTD6_9BACT</name>
<dbReference type="GO" id="GO:0043565">
    <property type="term" value="F:sequence-specific DNA binding"/>
    <property type="evidence" value="ECO:0007669"/>
    <property type="project" value="InterPro"/>
</dbReference>
<feature type="domain" description="Response regulatory" evidence="16">
    <location>
        <begin position="1156"/>
        <end position="1271"/>
    </location>
</feature>
<dbReference type="GO" id="GO:0005524">
    <property type="term" value="F:ATP binding"/>
    <property type="evidence" value="ECO:0007669"/>
    <property type="project" value="UniProtKB-KW"/>
</dbReference>
<keyword evidence="9" id="KW-0805">Transcription regulation</keyword>
<dbReference type="PROSITE" id="PS01124">
    <property type="entry name" value="HTH_ARAC_FAMILY_2"/>
    <property type="match status" value="1"/>
</dbReference>
<keyword evidence="11" id="KW-0804">Transcription</keyword>